<keyword evidence="1" id="KW-0472">Membrane</keyword>
<sequence>MDLSSAVTATVSTLRRRPADLLPFYFLGTAVPVIARVGLFVALAGTYVHFTVTGRLTDARATLADLYLTPPDPQDSEAMQAWVESVEP</sequence>
<evidence type="ECO:0000256" key="1">
    <source>
        <dbReference type="SAM" id="Phobius"/>
    </source>
</evidence>
<protein>
    <submittedName>
        <fullName evidence="2">Stage II sporulation protein M</fullName>
    </submittedName>
</protein>
<keyword evidence="1" id="KW-0812">Transmembrane</keyword>
<dbReference type="Proteomes" id="UP001596274">
    <property type="component" value="Unassembled WGS sequence"/>
</dbReference>
<dbReference type="AlphaFoldDB" id="A0ABD5T8L4"/>
<accession>A0ABD5T8L4</accession>
<name>A0ABD5T8L4_9EURY</name>
<organism evidence="2 3">
    <name type="scientific">Halorubrum pallidum</name>
    <dbReference type="NCBI Taxonomy" id="1526114"/>
    <lineage>
        <taxon>Archaea</taxon>
        <taxon>Methanobacteriati</taxon>
        <taxon>Methanobacteriota</taxon>
        <taxon>Stenosarchaea group</taxon>
        <taxon>Halobacteria</taxon>
        <taxon>Halobacteriales</taxon>
        <taxon>Haloferacaceae</taxon>
        <taxon>Halorubrum</taxon>
    </lineage>
</organism>
<keyword evidence="1" id="KW-1133">Transmembrane helix</keyword>
<evidence type="ECO:0000313" key="2">
    <source>
        <dbReference type="EMBL" id="MFC6772491.1"/>
    </source>
</evidence>
<gene>
    <name evidence="2" type="ORF">ACFQDD_13380</name>
</gene>
<evidence type="ECO:0000313" key="3">
    <source>
        <dbReference type="Proteomes" id="UP001596274"/>
    </source>
</evidence>
<reference evidence="2 3" key="1">
    <citation type="journal article" date="2019" name="Int. J. Syst. Evol. Microbiol.">
        <title>The Global Catalogue of Microorganisms (GCM) 10K type strain sequencing project: providing services to taxonomists for standard genome sequencing and annotation.</title>
        <authorList>
            <consortium name="The Broad Institute Genomics Platform"/>
            <consortium name="The Broad Institute Genome Sequencing Center for Infectious Disease"/>
            <person name="Wu L."/>
            <person name="Ma J."/>
        </authorList>
    </citation>
    <scope>NUCLEOTIDE SEQUENCE [LARGE SCALE GENOMIC DNA]</scope>
    <source>
        <strain evidence="2 3">PJ61</strain>
    </source>
</reference>
<feature type="non-terminal residue" evidence="2">
    <location>
        <position position="88"/>
    </location>
</feature>
<dbReference type="EMBL" id="JBHSWT010000835">
    <property type="protein sequence ID" value="MFC6772491.1"/>
    <property type="molecule type" value="Genomic_DNA"/>
</dbReference>
<keyword evidence="3" id="KW-1185">Reference proteome</keyword>
<comment type="caution">
    <text evidence="2">The sequence shown here is derived from an EMBL/GenBank/DDBJ whole genome shotgun (WGS) entry which is preliminary data.</text>
</comment>
<feature type="transmembrane region" description="Helical" evidence="1">
    <location>
        <begin position="24"/>
        <end position="50"/>
    </location>
</feature>
<proteinExistence type="predicted"/>